<comment type="subcellular location">
    <subcellularLocation>
        <location evidence="1">Nucleus</location>
    </subcellularLocation>
</comment>
<feature type="region of interest" description="Disordered" evidence="13">
    <location>
        <begin position="298"/>
        <end position="332"/>
    </location>
</feature>
<dbReference type="Ensembl" id="ENSCCRT00020036901.1">
    <property type="protein sequence ID" value="ENSCCRP00020033769.1"/>
    <property type="gene ID" value="ENSCCRG00020015217.1"/>
</dbReference>
<feature type="region of interest" description="Disordered" evidence="13">
    <location>
        <begin position="682"/>
        <end position="711"/>
    </location>
</feature>
<name>A0A8C2E057_CYPCA</name>
<keyword evidence="4" id="KW-0479">Metal-binding</keyword>
<sequence>MNIDDKLEGMLMKCSPVGLHHSSRALGPSRVEGRGRRGSLDMTLGERSLANHPLLAEEDDDDDEEDDEDLAGGGLTSHDLISQDDLVVHEETVKNDGQDEAAFSQRISHKLHYTLNIPVSIKQEIRVPDSLILNKKEKKPGRDPSDCHKKKKRKQRSPAKILTINEDGSLGHQNPKSHVCEHCNAAFRTNYHLQRHVFIHTGEKPFQCNQCDMRFIQKYLLQRHEKIHTGNGEKPYQCDYCHQVREYALYSLKHEVLKHRRMCHENKDRKVQKAAAKDAPLRTSETLGFSFPAKECTLPKKKRQKTSDKSRVGLTSPTVDKAVEAGNEEKTEDQLAKSECLPLYTVATKVKDEYVVTDYSVELPDSPPGNRHLAGEESNDEIISPPKLVLKKIASRRGLKPQALEQPQGLSPLSSFEESKVTRYTFEIVDNKGLLDVETNPDMESVDSIQGGQTKPTGSSTNYDDAMQFLKKKRYLQAATANTSRDYALNVSSIVSQSSVSQAAVASVIDETVPATILSETPTLNVEIKSTNEKNVLPDEVLQTLLDHYSNKANGQAEISFSVADTEVTSSISINSSDESSPTETLGTSSQAPPAEKASLLQEYSKFLQQALERTSQNDTYLNNQSLTFVNDSASLAGQPLFSTEKQFTSPSRFRPSMNSPLRSTLEKPNFSLLVDSQHSFSFSGDETTPSSVSPTEDFLDQVTSPKKTDAQSISQTFQIATFDQNFRSQFPSSRAGISSQFSIASGQVSLRGHGGTDFPEFSLVNETRTPLTSSPDATSSQTFG</sequence>
<dbReference type="PANTHER" id="PTHR24394">
    <property type="entry name" value="ZINC FINGER PROTEIN"/>
    <property type="match status" value="1"/>
</dbReference>
<protein>
    <submittedName>
        <fullName evidence="15">Zinc finger protein 148</fullName>
    </submittedName>
</protein>
<evidence type="ECO:0000256" key="13">
    <source>
        <dbReference type="SAM" id="MobiDB-lite"/>
    </source>
</evidence>
<dbReference type="PANTHER" id="PTHR24394:SF57">
    <property type="entry name" value="ZINC FINGER PROTEIN 740"/>
    <property type="match status" value="1"/>
</dbReference>
<dbReference type="GO" id="GO:0008270">
    <property type="term" value="F:zinc ion binding"/>
    <property type="evidence" value="ECO:0007669"/>
    <property type="project" value="UniProtKB-KW"/>
</dbReference>
<evidence type="ECO:0000313" key="15">
    <source>
        <dbReference type="Ensembl" id="ENSCCRP00020033769.1"/>
    </source>
</evidence>
<keyword evidence="11" id="KW-0539">Nucleus</keyword>
<feature type="region of interest" description="Disordered" evidence="13">
    <location>
        <begin position="755"/>
        <end position="785"/>
    </location>
</feature>
<dbReference type="SMART" id="SM00355">
    <property type="entry name" value="ZnF_C2H2"/>
    <property type="match status" value="3"/>
</dbReference>
<dbReference type="Proteomes" id="UP000694701">
    <property type="component" value="Unplaced"/>
</dbReference>
<dbReference type="AlphaFoldDB" id="A0A8C2E057"/>
<keyword evidence="10" id="KW-0804">Transcription</keyword>
<feature type="region of interest" description="Disordered" evidence="13">
    <location>
        <begin position="132"/>
        <end position="160"/>
    </location>
</feature>
<evidence type="ECO:0000256" key="12">
    <source>
        <dbReference type="PROSITE-ProRule" id="PRU00042"/>
    </source>
</evidence>
<feature type="compositionally biased region" description="Acidic residues" evidence="13">
    <location>
        <begin position="56"/>
        <end position="70"/>
    </location>
</feature>
<keyword evidence="3" id="KW-0678">Repressor</keyword>
<evidence type="ECO:0000256" key="11">
    <source>
        <dbReference type="ARBA" id="ARBA00023242"/>
    </source>
</evidence>
<feature type="compositionally biased region" description="Polar residues" evidence="13">
    <location>
        <begin position="682"/>
        <end position="695"/>
    </location>
</feature>
<evidence type="ECO:0000256" key="8">
    <source>
        <dbReference type="ARBA" id="ARBA00023015"/>
    </source>
</evidence>
<feature type="compositionally biased region" description="Basic and acidic residues" evidence="13">
    <location>
        <begin position="321"/>
        <end position="332"/>
    </location>
</feature>
<evidence type="ECO:0000256" key="6">
    <source>
        <dbReference type="ARBA" id="ARBA00022771"/>
    </source>
</evidence>
<feature type="domain" description="C2H2-type" evidence="14">
    <location>
        <begin position="206"/>
        <end position="233"/>
    </location>
</feature>
<evidence type="ECO:0000256" key="4">
    <source>
        <dbReference type="ARBA" id="ARBA00022723"/>
    </source>
</evidence>
<dbReference type="GO" id="GO:0005634">
    <property type="term" value="C:nucleus"/>
    <property type="evidence" value="ECO:0007669"/>
    <property type="project" value="UniProtKB-SubCell"/>
</dbReference>
<feature type="compositionally biased region" description="Polar residues" evidence="13">
    <location>
        <begin position="582"/>
        <end position="592"/>
    </location>
</feature>
<dbReference type="InterPro" id="IPR013087">
    <property type="entry name" value="Znf_C2H2_type"/>
</dbReference>
<dbReference type="InterPro" id="IPR036236">
    <property type="entry name" value="Znf_C2H2_sf"/>
</dbReference>
<proteinExistence type="inferred from homology"/>
<feature type="region of interest" description="Disordered" evidence="13">
    <location>
        <begin position="572"/>
        <end position="595"/>
    </location>
</feature>
<feature type="compositionally biased region" description="Polar residues" evidence="13">
    <location>
        <begin position="702"/>
        <end position="711"/>
    </location>
</feature>
<keyword evidence="7" id="KW-0862">Zinc</keyword>
<evidence type="ECO:0000256" key="10">
    <source>
        <dbReference type="ARBA" id="ARBA00023163"/>
    </source>
</evidence>
<evidence type="ECO:0000256" key="5">
    <source>
        <dbReference type="ARBA" id="ARBA00022737"/>
    </source>
</evidence>
<evidence type="ECO:0000256" key="7">
    <source>
        <dbReference type="ARBA" id="ARBA00022833"/>
    </source>
</evidence>
<evidence type="ECO:0000259" key="14">
    <source>
        <dbReference type="PROSITE" id="PS50157"/>
    </source>
</evidence>
<organism evidence="15 16">
    <name type="scientific">Cyprinus carpio</name>
    <name type="common">Common carp</name>
    <dbReference type="NCBI Taxonomy" id="7962"/>
    <lineage>
        <taxon>Eukaryota</taxon>
        <taxon>Metazoa</taxon>
        <taxon>Chordata</taxon>
        <taxon>Craniata</taxon>
        <taxon>Vertebrata</taxon>
        <taxon>Euteleostomi</taxon>
        <taxon>Actinopterygii</taxon>
        <taxon>Neopterygii</taxon>
        <taxon>Teleostei</taxon>
        <taxon>Ostariophysi</taxon>
        <taxon>Cypriniformes</taxon>
        <taxon>Cyprinidae</taxon>
        <taxon>Cyprininae</taxon>
        <taxon>Cyprinus</taxon>
    </lineage>
</organism>
<keyword evidence="6 12" id="KW-0863">Zinc-finger</keyword>
<dbReference type="PROSITE" id="PS00028">
    <property type="entry name" value="ZINC_FINGER_C2H2_1"/>
    <property type="match status" value="2"/>
</dbReference>
<evidence type="ECO:0000313" key="16">
    <source>
        <dbReference type="Proteomes" id="UP000694701"/>
    </source>
</evidence>
<dbReference type="PROSITE" id="PS50157">
    <property type="entry name" value="ZINC_FINGER_C2H2_2"/>
    <property type="match status" value="2"/>
</dbReference>
<evidence type="ECO:0000256" key="9">
    <source>
        <dbReference type="ARBA" id="ARBA00023125"/>
    </source>
</evidence>
<keyword evidence="5" id="KW-0677">Repeat</keyword>
<dbReference type="GO" id="GO:0000981">
    <property type="term" value="F:DNA-binding transcription factor activity, RNA polymerase II-specific"/>
    <property type="evidence" value="ECO:0007669"/>
    <property type="project" value="TreeGrafter"/>
</dbReference>
<feature type="domain" description="C2H2-type" evidence="14">
    <location>
        <begin position="178"/>
        <end position="205"/>
    </location>
</feature>
<feature type="compositionally biased region" description="Polar residues" evidence="13">
    <location>
        <begin position="765"/>
        <end position="785"/>
    </location>
</feature>
<keyword evidence="9" id="KW-0238">DNA-binding</keyword>
<dbReference type="SUPFAM" id="SSF57667">
    <property type="entry name" value="beta-beta-alpha zinc fingers"/>
    <property type="match status" value="1"/>
</dbReference>
<dbReference type="Gene3D" id="3.30.160.60">
    <property type="entry name" value="Classic Zinc Finger"/>
    <property type="match status" value="2"/>
</dbReference>
<evidence type="ECO:0000256" key="2">
    <source>
        <dbReference type="ARBA" id="ARBA00006991"/>
    </source>
</evidence>
<dbReference type="GO" id="GO:0003677">
    <property type="term" value="F:DNA binding"/>
    <property type="evidence" value="ECO:0007669"/>
    <property type="project" value="UniProtKB-KW"/>
</dbReference>
<feature type="compositionally biased region" description="Basic residues" evidence="13">
    <location>
        <begin position="148"/>
        <end position="157"/>
    </location>
</feature>
<evidence type="ECO:0000256" key="3">
    <source>
        <dbReference type="ARBA" id="ARBA00022491"/>
    </source>
</evidence>
<dbReference type="FunFam" id="3.30.160.60:FF:000067">
    <property type="entry name" value="Vascular endothelial zinc finger 1"/>
    <property type="match status" value="1"/>
</dbReference>
<evidence type="ECO:0000256" key="1">
    <source>
        <dbReference type="ARBA" id="ARBA00004123"/>
    </source>
</evidence>
<reference evidence="15" key="1">
    <citation type="submission" date="2025-08" db="UniProtKB">
        <authorList>
            <consortium name="Ensembl"/>
        </authorList>
    </citation>
    <scope>IDENTIFICATION</scope>
</reference>
<comment type="similarity">
    <text evidence="2">Belongs to the krueppel C2H2-type zinc-finger protein family.</text>
</comment>
<keyword evidence="8" id="KW-0805">Transcription regulation</keyword>
<accession>A0A8C2E057</accession>
<dbReference type="FunFam" id="3.30.160.60:FF:000042">
    <property type="entry name" value="Zinc finger protein 148"/>
    <property type="match status" value="1"/>
</dbReference>
<feature type="region of interest" description="Disordered" evidence="13">
    <location>
        <begin position="18"/>
        <end position="82"/>
    </location>
</feature>